<keyword evidence="2 3" id="KW-0040">ANK repeat</keyword>
<dbReference type="PROSITE" id="PS50297">
    <property type="entry name" value="ANK_REP_REGION"/>
    <property type="match status" value="3"/>
</dbReference>
<feature type="repeat" description="ANK" evidence="3">
    <location>
        <begin position="292"/>
        <end position="324"/>
    </location>
</feature>
<dbReference type="PANTHER" id="PTHR24166">
    <property type="entry name" value="ROLLING PEBBLES, ISOFORM B"/>
    <property type="match status" value="1"/>
</dbReference>
<evidence type="ECO:0000256" key="1">
    <source>
        <dbReference type="ARBA" id="ARBA00022737"/>
    </source>
</evidence>
<evidence type="ECO:0000313" key="4">
    <source>
        <dbReference type="EMBL" id="CAG7562537.1"/>
    </source>
</evidence>
<proteinExistence type="predicted"/>
<gene>
    <name evidence="4" type="ORF">FEQUK3_LOCUS8308</name>
</gene>
<accession>A0A8J2NHC4</accession>
<dbReference type="Pfam" id="PF12796">
    <property type="entry name" value="Ank_2"/>
    <property type="match status" value="3"/>
</dbReference>
<feature type="repeat" description="ANK" evidence="3">
    <location>
        <begin position="202"/>
        <end position="227"/>
    </location>
</feature>
<name>A0A8J2NHC4_FUSEQ</name>
<evidence type="ECO:0000256" key="3">
    <source>
        <dbReference type="PROSITE-ProRule" id="PRU00023"/>
    </source>
</evidence>
<evidence type="ECO:0000313" key="5">
    <source>
        <dbReference type="Proteomes" id="UP000693738"/>
    </source>
</evidence>
<feature type="repeat" description="ANK" evidence="3">
    <location>
        <begin position="325"/>
        <end position="350"/>
    </location>
</feature>
<keyword evidence="1" id="KW-0677">Repeat</keyword>
<dbReference type="PROSITE" id="PS50088">
    <property type="entry name" value="ANK_REPEAT"/>
    <property type="match status" value="3"/>
</dbReference>
<dbReference type="Proteomes" id="UP000693738">
    <property type="component" value="Unassembled WGS sequence"/>
</dbReference>
<dbReference type="SMART" id="SM00248">
    <property type="entry name" value="ANK"/>
    <property type="match status" value="9"/>
</dbReference>
<dbReference type="InterPro" id="IPR002110">
    <property type="entry name" value="Ankyrin_rpt"/>
</dbReference>
<dbReference type="PANTHER" id="PTHR24166:SF48">
    <property type="entry name" value="PROTEIN VAPYRIN"/>
    <property type="match status" value="1"/>
</dbReference>
<sequence length="628" mass="69510">MGIHEAARRGEKPGLLKILEFAPDSINAKDEKGCTPLWIACRQGHTAVVRSILGHAKYDCSMVNTICESEHTPLQIAVCFARDEIVKLLLAQPGIKLNTTDNNGHTPLTLAVKKGFESTVNLLLDMEGIDLGPDGARKTPLATAFECGQLTIASHLVNAERRRNPTKTYQTLLSWASENDKRDLVRRINDLYTTNPNLHDGDGHTPLSKAAERGNLSMVRLLLENSAIDVNSKNKDGSTPMSRAAANQHKNVVQLLAAKDNVTLHFLVRTGNLELTDCLLGCDVNIDCKDDDGMTALHIVIISRHLQIIDSLLSRGAHIDVKDGAGRTPLIIAVQHGFRDLVELLLSRSAYTLRNSENVSGGSQVHFVDTTLTPQDESEMSRRLFRASSFTDWTSLLPRPIIRITVLESNRGFNFITFSTEQSRLPAVAITVWVPVIGMFTQSSEWDGCGIAWTMSDDINNGGFGRETKDHYSMLPDGWIPENGTEFFKQLIAHLTTRWAVLCNGAEDLLSEQKGRSEIINDLAGDGQNVAELRHCLRAQVHQAKTFVGHFAHLEGVGLYQQSIKAIEAFAGIDESLQELDQTIRDLLQLEFAWVSINEAHKSTSLGTSMKRLSWITVRELMICLGWL</sequence>
<dbReference type="Pfam" id="PF00023">
    <property type="entry name" value="Ank"/>
    <property type="match status" value="1"/>
</dbReference>
<organism evidence="4 5">
    <name type="scientific">Fusarium equiseti</name>
    <name type="common">Fusarium scirpi</name>
    <dbReference type="NCBI Taxonomy" id="61235"/>
    <lineage>
        <taxon>Eukaryota</taxon>
        <taxon>Fungi</taxon>
        <taxon>Dikarya</taxon>
        <taxon>Ascomycota</taxon>
        <taxon>Pezizomycotina</taxon>
        <taxon>Sordariomycetes</taxon>
        <taxon>Hypocreomycetidae</taxon>
        <taxon>Hypocreales</taxon>
        <taxon>Nectriaceae</taxon>
        <taxon>Fusarium</taxon>
        <taxon>Fusarium incarnatum-equiseti species complex</taxon>
    </lineage>
</organism>
<evidence type="ECO:0000256" key="2">
    <source>
        <dbReference type="ARBA" id="ARBA00023043"/>
    </source>
</evidence>
<protein>
    <recommendedName>
        <fullName evidence="6">Ankyrin</fullName>
    </recommendedName>
</protein>
<dbReference type="AlphaFoldDB" id="A0A8J2NHC4"/>
<evidence type="ECO:0008006" key="6">
    <source>
        <dbReference type="Google" id="ProtNLM"/>
    </source>
</evidence>
<dbReference type="InterPro" id="IPR050889">
    <property type="entry name" value="Dendritic_Spine_Reg/Scaffold"/>
</dbReference>
<reference evidence="4" key="1">
    <citation type="submission" date="2021-05" db="EMBL/GenBank/DDBJ databases">
        <authorList>
            <person name="Khan N."/>
        </authorList>
    </citation>
    <scope>NUCLEOTIDE SEQUENCE</scope>
</reference>
<dbReference type="EMBL" id="CAJSTJ010000151">
    <property type="protein sequence ID" value="CAG7562537.1"/>
    <property type="molecule type" value="Genomic_DNA"/>
</dbReference>
<comment type="caution">
    <text evidence="4">The sequence shown here is derived from an EMBL/GenBank/DDBJ whole genome shotgun (WGS) entry which is preliminary data.</text>
</comment>